<proteinExistence type="predicted"/>
<evidence type="ECO:0000256" key="2">
    <source>
        <dbReference type="SAM" id="MobiDB-lite"/>
    </source>
</evidence>
<feature type="transmembrane region" description="Helical" evidence="3">
    <location>
        <begin position="305"/>
        <end position="331"/>
    </location>
</feature>
<feature type="transmembrane region" description="Helical" evidence="3">
    <location>
        <begin position="146"/>
        <end position="167"/>
    </location>
</feature>
<feature type="transmembrane region" description="Helical" evidence="3">
    <location>
        <begin position="173"/>
        <end position="194"/>
    </location>
</feature>
<feature type="region of interest" description="Disordered" evidence="2">
    <location>
        <begin position="2057"/>
        <end position="2076"/>
    </location>
</feature>
<sequence length="2263" mass="269621">MYTILSLVTSVKDYIEVLHKLVETDAINGVNSYYDFGAGTTFIALAGKEFLSNFLSLKWLQGIWSIPTLVPDIASAMISEISVFNGSFQNTFTLLEKPISYGDQNFLLYCLEKFMIGAINSIFLCIPTSTAHIITLRRFVMQGLEAGYMAGLGTIAGNIVWIGSVVFGLRFFVIPWLSLDILRYLLGFILLVKYMWDSYSERRSVLDDLSKTKIFLLNFLLAFTEQTNIFPFVSNLSIGSDSTILENFPTLNTNLFEFVTIHGCYLIGILVGSLSLLQLTCWFWENPAYNLYMWVISSFKVTTSFYYKFLNFIFLYLTMICAISNVAYFGLDYTITNPLGLVHEDRLVEQKVLLETAFLNSKASDRNTRRNRGRHGRRERWKRRVRRYRTFDASLYDQGVYDLFTIEDLNYGFDRFWLRRKIRNHRVRFRFFPGPWMRSLKKQFARPRLESFMGPRVEFFRILFEQAYHPEFHEFKKKSTLFKQSLKNKNENSTKLQLNLNNGLEKTTNELNKVELENFKQNQRNISIYLDQNLKMKKQNFIGQNSALRKFLRKVDNRVKISKIQNQIQNQNLFSFSTKSTFEQNVSFVDKDSTKPVYSKRWKHLFSKISHNSGKQNRKSEQNLFENFYQNVFFRNEKNSKITPVNQLNLNSSENSKKRDVQKRLSKADRQILKYKTFLTTTNSPNITTNKLNMNKSYSIPSLNSTKQTASFEMGIPTETLKEEFYEPKKLEGIEKSSQLVDPKNNEKTFTKSDLYKPMTLLHPLKFYLQKEQAFKKKFKFYGVKQYRTFGVENNAPYFRVMMKRFFYYYKPTLRWERTMRVATMRKARRKGSRIPRKLNVNTETRALALASLNNENLGKNVENTQGISSNNNEFNSEIYNPKIQKPTHFYSLVSKRASRYRYQIYKDVLQHWYYSPFNRLLLKFDVDSFIRRQPKNHFVTKKDENMLHLNRFLLSEYYNTLRWYTYMQHYNSMKSNIGGTKSLTSRAYNQQFQGTFKKIRHLFAITPLATDQTILKFDQPLYNEFPNNKDQSVINDSVIHEELLADDDFNWFMKQSFKSSKNQNTTNLTNNTSMNDLNQTSLENIQSLMPEDLKNQSAQVIREYLKNATPIRQELIRKWLTEKNYSELTKFLFRGQKLRGTSPVTNEESFLLQEKDYLLTPFLNTENNLKSKISVQNSNTSSLLETNEVQQKLWFELIRKCQNKLYDQKALKNYVLGRVEKHEKQKQRKQKDLKLRLERMKNWYISVQHLEKNQSGFTSAIQKAMKEAYNFQIQNRKTKQQKLRQFRKNKQIVLKNHLKNRLEQSSIQTLLFEKNLRQTYASFQKGETIVTNGVSRHFGSDASKRSLISQILKPFEFLKFKIMRNEMVSNVSRETYNTFFKWFNKKKDLDDWRKTENVLSKRKKIRKTLKRLRNTKNFPSEILWSRDDLKSEKFWTNFEMRKKRDLETNQKELSRKLNIKREKAWKTYQKDTSFSFENIFAKKFKRRRSRIRRYRFLKGRGPIKKRTLGEKLKGQFRFLKKYGSDVSNKETQAAQNQTISSELKEQKEVLNKESLQNKKLEIFQMITKNQKVKSKESKDMFQIRDIKQRRTRQRKHRYWKKHKKQKDAQNRRKLRKRRRYAKAKIRVLNKKFKRIESKAEVKKWWWQTFLPNFQTTTDQVWQNQKNKQIQQQLSELSISEILKRDQITQKTIESLNNKSMLQIGEKDFKPLAIPEAIRIRENLTPNILNFAEETSTAFKEQANNLKNSLQSSNTQIENLESLENLKINKTNNTSYNSNDIVAQISEKILNSNTNETMKSIEKQEKEVTLSPFMVATNSTPFYAGWDESLRKFIVTNRLLSRKDAGYYLPNSELTSNILNDTQKITQTEFSKAPLQGMNAPTTLYWQVPFTTYDPDQFFALGMDGFSPIGWRNFHFKSSKQTTKPILVKKMESSMISKSNKFSEDLQIKFVQNDFKTKLYNMNSNTSEKRLNQINQYRRIQKRYKRVKKHPRPPVWFPSGPLTNQVLPVHYIYVFYKRYRLPRDRYVRRRLRRTKSESVSNTNNFFVQVGQPNSYSNNMSDYTLRKRSKPKRKYHRKGLKVLRKNEEFLTHLRRRKFRGFADEKDRFRPISEIQKLKEQKTFQSKQRRKKTDPNSKQKQQSSRDNLRLRQLRRRVQRQVFRPIWRYKPQAGGFVWPGDYLRLELVKAPKLQTNSATIKDMSVNSQMNQNKKLSDKQRKIRKKKRRTIQEWQVQPKKYLLEKHNMKVLKKRLQKSQNLEKMSAF</sequence>
<protein>
    <submittedName>
        <fullName evidence="4">Hypothetical chloroplast protein RF1</fullName>
    </submittedName>
</protein>
<organism evidence="4">
    <name type="scientific">Chlorotetraedron incus</name>
    <dbReference type="NCBI Taxonomy" id="162317"/>
    <lineage>
        <taxon>Eukaryota</taxon>
        <taxon>Viridiplantae</taxon>
        <taxon>Chlorophyta</taxon>
        <taxon>core chlorophytes</taxon>
        <taxon>Chlorophyceae</taxon>
        <taxon>CS clade</taxon>
        <taxon>Sphaeropleales</taxon>
        <taxon>Neochloridaceae</taxon>
        <taxon>Chlorotetraedron</taxon>
    </lineage>
</organism>
<evidence type="ECO:0000256" key="3">
    <source>
        <dbReference type="SAM" id="Phobius"/>
    </source>
</evidence>
<name>A0A140HAF8_9CHLO</name>
<feature type="region of interest" description="Disordered" evidence="2">
    <location>
        <begin position="2114"/>
        <end position="2149"/>
    </location>
</feature>
<geneLocation type="chloroplast" evidence="4"/>
<dbReference type="RefSeq" id="YP_009238279.1">
    <property type="nucleotide sequence ID" value="NC_029673.1"/>
</dbReference>
<dbReference type="EMBL" id="KT199252">
    <property type="protein sequence ID" value="AMO01157.1"/>
    <property type="molecule type" value="Genomic_DNA"/>
</dbReference>
<feature type="compositionally biased region" description="Polar residues" evidence="2">
    <location>
        <begin position="2134"/>
        <end position="2143"/>
    </location>
</feature>
<keyword evidence="3" id="KW-1133">Transmembrane helix</keyword>
<evidence type="ECO:0000313" key="4">
    <source>
        <dbReference type="EMBL" id="AMO01157.1"/>
    </source>
</evidence>
<gene>
    <name evidence="4" type="primary">ycf1</name>
    <name evidence="4" type="ORF">VU22_100</name>
</gene>
<feature type="transmembrane region" description="Helical" evidence="3">
    <location>
        <begin position="215"/>
        <end position="238"/>
    </location>
</feature>
<keyword evidence="3" id="KW-0472">Membrane</keyword>
<dbReference type="GeneID" id="27074161"/>
<feature type="coiled-coil region" evidence="1">
    <location>
        <begin position="1729"/>
        <end position="1763"/>
    </location>
</feature>
<feature type="compositionally biased region" description="Basic residues" evidence="2">
    <location>
        <begin position="2065"/>
        <end position="2076"/>
    </location>
</feature>
<keyword evidence="4" id="KW-0934">Plastid</keyword>
<keyword evidence="4" id="KW-0150">Chloroplast</keyword>
<keyword evidence="3" id="KW-0812">Transmembrane</keyword>
<accession>A0A140HAF8</accession>
<feature type="transmembrane region" description="Helical" evidence="3">
    <location>
        <begin position="258"/>
        <end position="284"/>
    </location>
</feature>
<feature type="transmembrane region" description="Helical" evidence="3">
    <location>
        <begin position="114"/>
        <end position="134"/>
    </location>
</feature>
<keyword evidence="1" id="KW-0175">Coiled coil</keyword>
<feature type="coiled-coil region" evidence="1">
    <location>
        <begin position="497"/>
        <end position="524"/>
    </location>
</feature>
<evidence type="ECO:0000256" key="1">
    <source>
        <dbReference type="SAM" id="Coils"/>
    </source>
</evidence>
<reference evidence="4" key="1">
    <citation type="submission" date="2015-06" db="EMBL/GenBank/DDBJ databases">
        <title>Chloroplast phylogenomic data from the green algal order Sphaeropleales (Chlorophyceae, Chlorophyta) reveal complex patterns of sequence evolution.</title>
        <authorList>
            <person name="Fucikova K."/>
            <person name="Lewis P.O."/>
            <person name="Lewis L.A."/>
        </authorList>
    </citation>
    <scope>NUCLEOTIDE SEQUENCE</scope>
    <source>
        <strain evidence="4">SAG 43.81</strain>
    </source>
</reference>